<dbReference type="EMBL" id="ML007120">
    <property type="protein sequence ID" value="RKP16027.1"/>
    <property type="molecule type" value="Genomic_DNA"/>
</dbReference>
<evidence type="ECO:0008006" key="3">
    <source>
        <dbReference type="Google" id="ProtNLM"/>
    </source>
</evidence>
<feature type="non-terminal residue" evidence="1">
    <location>
        <position position="251"/>
    </location>
</feature>
<dbReference type="AlphaFoldDB" id="A0A4P9Y9Z1"/>
<dbReference type="Pfam" id="PF14223">
    <property type="entry name" value="Retrotran_gag_2"/>
    <property type="match status" value="1"/>
</dbReference>
<organism evidence="1 2">
    <name type="scientific">Rozella allomycis (strain CSF55)</name>
    <dbReference type="NCBI Taxonomy" id="988480"/>
    <lineage>
        <taxon>Eukaryota</taxon>
        <taxon>Fungi</taxon>
        <taxon>Fungi incertae sedis</taxon>
        <taxon>Cryptomycota</taxon>
        <taxon>Cryptomycota incertae sedis</taxon>
        <taxon>Rozella</taxon>
    </lineage>
</organism>
<protein>
    <recommendedName>
        <fullName evidence="3">Retrotransposon Copia-like N-terminal domain-containing protein</fullName>
    </recommendedName>
</protein>
<name>A0A4P9Y9Z1_ROZAC</name>
<evidence type="ECO:0000313" key="1">
    <source>
        <dbReference type="EMBL" id="RKP16027.1"/>
    </source>
</evidence>
<dbReference type="PANTHER" id="PTHR35317:SF40">
    <property type="entry name" value="CCHC-TYPE DOMAIN-CONTAINING PROTEIN"/>
    <property type="match status" value="1"/>
</dbReference>
<dbReference type="PANTHER" id="PTHR35317">
    <property type="entry name" value="OS04G0629600 PROTEIN"/>
    <property type="match status" value="1"/>
</dbReference>
<sequence>MSYNSDMISGSSSTKIEKLTGAANYHSWRCDYQALLEDLDLDQYLTSKAYMSNTPENVKEHKKAFAKMKLSLNDYYKAKVENCTTVLEAWNLLHDELAPSNTVTQHHARRQLMTLVYHNQESITQFVKRVEQCLIDLRRSGDTLDEESILNTILAILPDQLKPLQYHFRQLDSKERTLSKLIQLLKNEANEADLKAATTLIPLADNAFTASTQPTFSRCAICGLTNHDTSSCNHKPHWYIPGKSKFFFCKI</sequence>
<reference evidence="2" key="1">
    <citation type="journal article" date="2018" name="Nat. Microbiol.">
        <title>Leveraging single-cell genomics to expand the fungal tree of life.</title>
        <authorList>
            <person name="Ahrendt S.R."/>
            <person name="Quandt C.A."/>
            <person name="Ciobanu D."/>
            <person name="Clum A."/>
            <person name="Salamov A."/>
            <person name="Andreopoulos B."/>
            <person name="Cheng J.F."/>
            <person name="Woyke T."/>
            <person name="Pelin A."/>
            <person name="Henrissat B."/>
            <person name="Reynolds N.K."/>
            <person name="Benny G.L."/>
            <person name="Smith M.E."/>
            <person name="James T.Y."/>
            <person name="Grigoriev I.V."/>
        </authorList>
    </citation>
    <scope>NUCLEOTIDE SEQUENCE [LARGE SCALE GENOMIC DNA]</scope>
    <source>
        <strain evidence="2">CSF55</strain>
    </source>
</reference>
<accession>A0A4P9Y9Z1</accession>
<evidence type="ECO:0000313" key="2">
    <source>
        <dbReference type="Proteomes" id="UP000281549"/>
    </source>
</evidence>
<gene>
    <name evidence="1" type="ORF">ROZALSC1DRAFT_25752</name>
</gene>
<dbReference type="Proteomes" id="UP000281549">
    <property type="component" value="Unassembled WGS sequence"/>
</dbReference>
<proteinExistence type="predicted"/>